<proteinExistence type="predicted"/>
<sequence length="116" mass="12611">MVLTSSKPSSDVTVCVVRVTAYELVCSSNVAMSQAMGHHKWTSRCANLHSRATRLTSRPVEPNPCLHSKSIELSQQVRPTSQITLLAQLCNPSHLPIASRCAAAGPNHIVIGHHHR</sequence>
<dbReference type="Proteomes" id="UP001472677">
    <property type="component" value="Unassembled WGS sequence"/>
</dbReference>
<reference evidence="1 2" key="1">
    <citation type="journal article" date="2024" name="G3 (Bethesda)">
        <title>Genome assembly of Hibiscus sabdariffa L. provides insights into metabolisms of medicinal natural products.</title>
        <authorList>
            <person name="Kim T."/>
        </authorList>
    </citation>
    <scope>NUCLEOTIDE SEQUENCE [LARGE SCALE GENOMIC DNA]</scope>
    <source>
        <strain evidence="1">TK-2024</strain>
        <tissue evidence="1">Old leaves</tissue>
    </source>
</reference>
<comment type="caution">
    <text evidence="1">The sequence shown here is derived from an EMBL/GenBank/DDBJ whole genome shotgun (WGS) entry which is preliminary data.</text>
</comment>
<organism evidence="1 2">
    <name type="scientific">Hibiscus sabdariffa</name>
    <name type="common">roselle</name>
    <dbReference type="NCBI Taxonomy" id="183260"/>
    <lineage>
        <taxon>Eukaryota</taxon>
        <taxon>Viridiplantae</taxon>
        <taxon>Streptophyta</taxon>
        <taxon>Embryophyta</taxon>
        <taxon>Tracheophyta</taxon>
        <taxon>Spermatophyta</taxon>
        <taxon>Magnoliopsida</taxon>
        <taxon>eudicotyledons</taxon>
        <taxon>Gunneridae</taxon>
        <taxon>Pentapetalae</taxon>
        <taxon>rosids</taxon>
        <taxon>malvids</taxon>
        <taxon>Malvales</taxon>
        <taxon>Malvaceae</taxon>
        <taxon>Malvoideae</taxon>
        <taxon>Hibiscus</taxon>
    </lineage>
</organism>
<name>A0ABR2G2M2_9ROSI</name>
<protein>
    <submittedName>
        <fullName evidence="1">Uncharacterized protein</fullName>
    </submittedName>
</protein>
<dbReference type="EMBL" id="JBBPBM010000003">
    <property type="protein sequence ID" value="KAK8593301.1"/>
    <property type="molecule type" value="Genomic_DNA"/>
</dbReference>
<keyword evidence="2" id="KW-1185">Reference proteome</keyword>
<gene>
    <name evidence="1" type="ORF">V6N12_045384</name>
</gene>
<accession>A0ABR2G2M2</accession>
<evidence type="ECO:0000313" key="1">
    <source>
        <dbReference type="EMBL" id="KAK8593301.1"/>
    </source>
</evidence>
<evidence type="ECO:0000313" key="2">
    <source>
        <dbReference type="Proteomes" id="UP001472677"/>
    </source>
</evidence>